<reference evidence="2" key="1">
    <citation type="submission" date="2019-09" db="EMBL/GenBank/DDBJ databases">
        <title>Yersinia canariae sp. nov., isolated from a human yersiniosis case.</title>
        <authorList>
            <person name="Nguyen S.V."/>
            <person name="Greig D."/>
            <person name="Hurley D."/>
            <person name="Cao Y."/>
            <person name="McCabe E."/>
            <person name="Mitchell M."/>
            <person name="Jenkins C."/>
            <person name="Fanning S."/>
        </authorList>
    </citation>
    <scope>NUCLEOTIDE SEQUENCE [LARGE SCALE GENOMIC DNA]</scope>
    <source>
        <strain evidence="2">NCTC 14382</strain>
    </source>
</reference>
<gene>
    <name evidence="1" type="ORF">F0T03_03105</name>
</gene>
<evidence type="ECO:0000313" key="2">
    <source>
        <dbReference type="Proteomes" id="UP000464402"/>
    </source>
</evidence>
<dbReference type="Gene3D" id="1.10.238.160">
    <property type="match status" value="1"/>
</dbReference>
<dbReference type="RefSeq" id="WP_159677201.1">
    <property type="nucleotide sequence ID" value="NZ_CP043727.1"/>
</dbReference>
<sequence length="71" mass="8300">MTVLPDLTNDHLVTMAFITEFTGLSDKWFYQLISEGKFPKPIKLGRSSRWLHSEVHAWVLERIEISREPSL</sequence>
<organism evidence="1 2">
    <name type="scientific">Yersinia canariae</name>
    <dbReference type="NCBI Taxonomy" id="2607663"/>
    <lineage>
        <taxon>Bacteria</taxon>
        <taxon>Pseudomonadati</taxon>
        <taxon>Pseudomonadota</taxon>
        <taxon>Gammaproteobacteria</taxon>
        <taxon>Enterobacterales</taxon>
        <taxon>Yersiniaceae</taxon>
        <taxon>Yersinia</taxon>
    </lineage>
</organism>
<protein>
    <submittedName>
        <fullName evidence="1">AlpA family phage regulatory protein</fullName>
    </submittedName>
</protein>
<evidence type="ECO:0000313" key="1">
    <source>
        <dbReference type="EMBL" id="QHB31273.1"/>
    </source>
</evidence>
<dbReference type="Proteomes" id="UP000464402">
    <property type="component" value="Chromosome"/>
</dbReference>
<dbReference type="InterPro" id="IPR010260">
    <property type="entry name" value="AlpA"/>
</dbReference>
<dbReference type="AlphaFoldDB" id="A0A857EUT7"/>
<name>A0A857EUT7_9GAMM</name>
<proteinExistence type="predicted"/>
<keyword evidence="2" id="KW-1185">Reference proteome</keyword>
<dbReference type="KEGG" id="yca:F0T03_03105"/>
<dbReference type="EMBL" id="CP043727">
    <property type="protein sequence ID" value="QHB31273.1"/>
    <property type="molecule type" value="Genomic_DNA"/>
</dbReference>
<dbReference type="Pfam" id="PF05930">
    <property type="entry name" value="Phage_AlpA"/>
    <property type="match status" value="1"/>
</dbReference>
<accession>A0A857EUT7</accession>